<evidence type="ECO:0000313" key="1">
    <source>
        <dbReference type="EMBL" id="CAG8748795.1"/>
    </source>
</evidence>
<evidence type="ECO:0000313" key="2">
    <source>
        <dbReference type="Proteomes" id="UP000789508"/>
    </source>
</evidence>
<accession>A0A9N9NP44</accession>
<organism evidence="1 2">
    <name type="scientific">Ambispora leptoticha</name>
    <dbReference type="NCBI Taxonomy" id="144679"/>
    <lineage>
        <taxon>Eukaryota</taxon>
        <taxon>Fungi</taxon>
        <taxon>Fungi incertae sedis</taxon>
        <taxon>Mucoromycota</taxon>
        <taxon>Glomeromycotina</taxon>
        <taxon>Glomeromycetes</taxon>
        <taxon>Archaeosporales</taxon>
        <taxon>Ambisporaceae</taxon>
        <taxon>Ambispora</taxon>
    </lineage>
</organism>
<reference evidence="1" key="1">
    <citation type="submission" date="2021-06" db="EMBL/GenBank/DDBJ databases">
        <authorList>
            <person name="Kallberg Y."/>
            <person name="Tangrot J."/>
            <person name="Rosling A."/>
        </authorList>
    </citation>
    <scope>NUCLEOTIDE SEQUENCE</scope>
    <source>
        <strain evidence="1">FL130A</strain>
    </source>
</reference>
<dbReference type="EMBL" id="CAJVPS010039386">
    <property type="protein sequence ID" value="CAG8748795.1"/>
    <property type="molecule type" value="Genomic_DNA"/>
</dbReference>
<dbReference type="Proteomes" id="UP000789508">
    <property type="component" value="Unassembled WGS sequence"/>
</dbReference>
<protein>
    <submittedName>
        <fullName evidence="1">9332_t:CDS:1</fullName>
    </submittedName>
</protein>
<sequence>DIISEKGGQQTNIFESNLCDNCGDEANKRLEKIKNDYQLNVWDKLIVFSPETTAQIEKEIGRDEAQETVYDLSIKNKKIKDNDRFQ</sequence>
<comment type="caution">
    <text evidence="1">The sequence shown here is derived from an EMBL/GenBank/DDBJ whole genome shotgun (WGS) entry which is preliminary data.</text>
</comment>
<gene>
    <name evidence="1" type="ORF">ALEPTO_LOCUS13222</name>
</gene>
<dbReference type="AlphaFoldDB" id="A0A9N9NP44"/>
<feature type="non-terminal residue" evidence="1">
    <location>
        <position position="86"/>
    </location>
</feature>
<keyword evidence="2" id="KW-1185">Reference proteome</keyword>
<proteinExistence type="predicted"/>
<feature type="non-terminal residue" evidence="1">
    <location>
        <position position="1"/>
    </location>
</feature>
<name>A0A9N9NP44_9GLOM</name>